<keyword evidence="5" id="KW-1185">Reference proteome</keyword>
<evidence type="ECO:0000256" key="2">
    <source>
        <dbReference type="ARBA" id="ARBA00009035"/>
    </source>
</evidence>
<dbReference type="Proteomes" id="UP000198982">
    <property type="component" value="Unassembled WGS sequence"/>
</dbReference>
<dbReference type="Pfam" id="PF04245">
    <property type="entry name" value="NA37"/>
    <property type="match status" value="1"/>
</dbReference>
<evidence type="ECO:0000256" key="3">
    <source>
        <dbReference type="ARBA" id="ARBA00022490"/>
    </source>
</evidence>
<dbReference type="GO" id="GO:0043590">
    <property type="term" value="C:bacterial nucleoid"/>
    <property type="evidence" value="ECO:0007669"/>
    <property type="project" value="TreeGrafter"/>
</dbReference>
<dbReference type="AlphaFoldDB" id="A0A1H4M6Q4"/>
<dbReference type="GO" id="GO:0003690">
    <property type="term" value="F:double-stranded DNA binding"/>
    <property type="evidence" value="ECO:0007669"/>
    <property type="project" value="TreeGrafter"/>
</dbReference>
<proteinExistence type="inferred from homology"/>
<comment type="similarity">
    <text evidence="2">Belongs to the YejK family.</text>
</comment>
<protein>
    <submittedName>
        <fullName evidence="4">Nucleoid-associated protein</fullName>
    </submittedName>
</protein>
<dbReference type="PANTHER" id="PTHR38772">
    <property type="match status" value="1"/>
</dbReference>
<organism evidence="4 5">
    <name type="scientific">Pseudomonas saponiphila</name>
    <dbReference type="NCBI Taxonomy" id="556534"/>
    <lineage>
        <taxon>Bacteria</taxon>
        <taxon>Pseudomonadati</taxon>
        <taxon>Pseudomonadota</taxon>
        <taxon>Gammaproteobacteria</taxon>
        <taxon>Pseudomonadales</taxon>
        <taxon>Pseudomonadaceae</taxon>
        <taxon>Pseudomonas</taxon>
    </lineage>
</organism>
<dbReference type="NCBIfam" id="NF001557">
    <property type="entry name" value="PRK00378.1"/>
    <property type="match status" value="1"/>
</dbReference>
<name>A0A1H4M6Q4_9PSED</name>
<comment type="subcellular location">
    <subcellularLocation>
        <location evidence="1">Cytoplasm</location>
        <location evidence="1">Nucleoid</location>
    </subcellularLocation>
</comment>
<dbReference type="EMBL" id="FNTJ01000001">
    <property type="protein sequence ID" value="SEB78729.1"/>
    <property type="molecule type" value="Genomic_DNA"/>
</dbReference>
<sequence>MPVLHSIIHKIDKKPDGSPAVLHYSGSELADSEIRDDLMHQVNESYNAKQGKAWGLFHPESGAYPFSDWLTKYLAGGQDFIEFSNSAVEHLTKLMEESNLSVGGHALFCHYQQGLTDYLVIALLQETEAVTVADGLALTSVRRLDLDHIHLAARINLSEWKDNPKSRQYISFIKGKNGRKSSDYFRDFIGCQEGVDGPGETRTLLKAFSDFVESEDLPEDSAREKTQALVSYSMAQSKLGEPVSLEELSELINEDRPKAFYDHIRNKDYGLSPEIPADKRTLNQFRRFTGRAEGLSISFEQHLLGSKVEFDQSGGTLTLRGLPTQLVEQLKRAGA</sequence>
<dbReference type="RefSeq" id="WP_092313356.1">
    <property type="nucleotide sequence ID" value="NZ_FNTJ01000001.1"/>
</dbReference>
<reference evidence="5" key="1">
    <citation type="submission" date="2016-10" db="EMBL/GenBank/DDBJ databases">
        <authorList>
            <person name="Varghese N."/>
            <person name="Submissions S."/>
        </authorList>
    </citation>
    <scope>NUCLEOTIDE SEQUENCE [LARGE SCALE GENOMIC DNA]</scope>
    <source>
        <strain evidence="5">DSM 9751</strain>
    </source>
</reference>
<dbReference type="PANTHER" id="PTHR38772:SF1">
    <property type="entry name" value="NUCLEOID-ASSOCIATED PROTEIN YEJK"/>
    <property type="match status" value="1"/>
</dbReference>
<dbReference type="InterPro" id="IPR007358">
    <property type="entry name" value="Nucleoid_associated_NdpA"/>
</dbReference>
<dbReference type="GO" id="GO:0003727">
    <property type="term" value="F:single-stranded RNA binding"/>
    <property type="evidence" value="ECO:0007669"/>
    <property type="project" value="TreeGrafter"/>
</dbReference>
<gene>
    <name evidence="4" type="ORF">SAMN05216178_2257</name>
</gene>
<evidence type="ECO:0000313" key="5">
    <source>
        <dbReference type="Proteomes" id="UP000198982"/>
    </source>
</evidence>
<evidence type="ECO:0000256" key="1">
    <source>
        <dbReference type="ARBA" id="ARBA00004453"/>
    </source>
</evidence>
<evidence type="ECO:0000313" key="4">
    <source>
        <dbReference type="EMBL" id="SEB78729.1"/>
    </source>
</evidence>
<accession>A0A1H4M6Q4</accession>
<keyword evidence="3" id="KW-0963">Cytoplasm</keyword>